<dbReference type="PANTHER" id="PTHR30290">
    <property type="entry name" value="PERIPLASMIC BINDING COMPONENT OF ABC TRANSPORTER"/>
    <property type="match status" value="1"/>
</dbReference>
<evidence type="ECO:0000259" key="6">
    <source>
        <dbReference type="Pfam" id="PF00496"/>
    </source>
</evidence>
<dbReference type="SUPFAM" id="SSF53850">
    <property type="entry name" value="Periplasmic binding protein-like II"/>
    <property type="match status" value="1"/>
</dbReference>
<reference evidence="7 8" key="1">
    <citation type="submission" date="2020-12" db="EMBL/GenBank/DDBJ databases">
        <title>WGS of Thermoactinomyces spp.</title>
        <authorList>
            <person name="Cheng K."/>
        </authorList>
    </citation>
    <scope>NUCLEOTIDE SEQUENCE [LARGE SCALE GENOMIC DNA]</scope>
    <source>
        <strain evidence="8">CICC 10650\ACCC 41061</strain>
    </source>
</reference>
<gene>
    <name evidence="7" type="ORF">I8U22_09545</name>
</gene>
<dbReference type="RefSeq" id="WP_037994158.1">
    <property type="nucleotide sequence ID" value="NZ_CP036487.1"/>
</dbReference>
<evidence type="ECO:0000313" key="7">
    <source>
        <dbReference type="EMBL" id="MBH8589048.1"/>
    </source>
</evidence>
<feature type="signal peptide" evidence="5">
    <location>
        <begin position="1"/>
        <end position="23"/>
    </location>
</feature>
<dbReference type="PROSITE" id="PS51257">
    <property type="entry name" value="PROKAR_LIPOPROTEIN"/>
    <property type="match status" value="1"/>
</dbReference>
<dbReference type="PIRSF" id="PIRSF002741">
    <property type="entry name" value="MppA"/>
    <property type="match status" value="1"/>
</dbReference>
<name>A0ABS0QIC1_THEVU</name>
<dbReference type="InterPro" id="IPR039424">
    <property type="entry name" value="SBP_5"/>
</dbReference>
<evidence type="ECO:0000256" key="2">
    <source>
        <dbReference type="ARBA" id="ARBA00005695"/>
    </source>
</evidence>
<organism evidence="7 8">
    <name type="scientific">Thermoactinomyces vulgaris</name>
    <dbReference type="NCBI Taxonomy" id="2026"/>
    <lineage>
        <taxon>Bacteria</taxon>
        <taxon>Bacillati</taxon>
        <taxon>Bacillota</taxon>
        <taxon>Bacilli</taxon>
        <taxon>Bacillales</taxon>
        <taxon>Thermoactinomycetaceae</taxon>
        <taxon>Thermoactinomyces</taxon>
    </lineage>
</organism>
<evidence type="ECO:0000256" key="4">
    <source>
        <dbReference type="ARBA" id="ARBA00022729"/>
    </source>
</evidence>
<proteinExistence type="inferred from homology"/>
<feature type="chain" id="PRO_5046737374" evidence="5">
    <location>
        <begin position="24"/>
        <end position="542"/>
    </location>
</feature>
<dbReference type="Gene3D" id="3.90.76.10">
    <property type="entry name" value="Dipeptide-binding Protein, Domain 1"/>
    <property type="match status" value="1"/>
</dbReference>
<dbReference type="InterPro" id="IPR000914">
    <property type="entry name" value="SBP_5_dom"/>
</dbReference>
<dbReference type="InterPro" id="IPR030678">
    <property type="entry name" value="Peptide/Ni-bd"/>
</dbReference>
<dbReference type="Gene3D" id="3.10.105.10">
    <property type="entry name" value="Dipeptide-binding Protein, Domain 3"/>
    <property type="match status" value="1"/>
</dbReference>
<dbReference type="Pfam" id="PF00496">
    <property type="entry name" value="SBP_bac_5"/>
    <property type="match status" value="1"/>
</dbReference>
<accession>A0ABS0QIC1</accession>
<comment type="caution">
    <text evidence="7">The sequence shown here is derived from an EMBL/GenBank/DDBJ whole genome shotgun (WGS) entry which is preliminary data.</text>
</comment>
<dbReference type="Gene3D" id="3.40.190.10">
    <property type="entry name" value="Periplasmic binding protein-like II"/>
    <property type="match status" value="1"/>
</dbReference>
<dbReference type="EMBL" id="JAECVU010000005">
    <property type="protein sequence ID" value="MBH8589048.1"/>
    <property type="molecule type" value="Genomic_DNA"/>
</dbReference>
<protein>
    <submittedName>
        <fullName evidence="7">Peptide ABC transporter substrate-binding protein</fullName>
    </submittedName>
</protein>
<evidence type="ECO:0000256" key="1">
    <source>
        <dbReference type="ARBA" id="ARBA00004196"/>
    </source>
</evidence>
<keyword evidence="4 5" id="KW-0732">Signal</keyword>
<keyword evidence="3" id="KW-0813">Transport</keyword>
<comment type="subcellular location">
    <subcellularLocation>
        <location evidence="1">Cell envelope</location>
    </subcellularLocation>
</comment>
<keyword evidence="8" id="KW-1185">Reference proteome</keyword>
<sequence length="542" mass="61708">MRRRIKLFSLLSLVLASAMVLTACFGGGTETKNSQVLNLAEMSEPPNLDSAKTTDVVSFMILGNTMEGLYRLDKDSKPVLGMAAKEPEVSEDNLKWTFTLRDAKWSDGKPVTAHDFEYAWKRALDPKTASEYAYILYPLKGAEAYNTGNGSADDVGVKALDDKTLEVVLERPIPYFKDLLCFATFLPQRKDIVEQYGDKYSLEANTLVYNGPFVLSEWKHNQSFQMKKNPGYWDSGVVKLEEINWQIVKDNSTQVNLYNTEKLDFAYLNSEFIDAFKDDPNTFSIYDGSSWYLEMNQTKDFFKNKKIRQAINLAIDKNTYVNNILKNGSIPAGGLVPPFIKASGVDDNKKYRDLVKMDPQFDPNKAKQLWQEGLKELGLSQAPAIELLGDDTASAKQSMEFIQEQLRVNLGANVQITSVPFKERLERGKNQRFDLLISGWGPDYNDPMTFLDLFTSDNSFNRGKYSNPEYDELVKKSKENGDFKQRFEDLKKAEQILIEDAGIAPLYYRTKIAVKRPFIKDWYWSAIGPEYTLKWASVDTGK</sequence>
<evidence type="ECO:0000256" key="5">
    <source>
        <dbReference type="SAM" id="SignalP"/>
    </source>
</evidence>
<evidence type="ECO:0000256" key="3">
    <source>
        <dbReference type="ARBA" id="ARBA00022448"/>
    </source>
</evidence>
<feature type="domain" description="Solute-binding protein family 5" evidence="6">
    <location>
        <begin position="78"/>
        <end position="459"/>
    </location>
</feature>
<dbReference type="Proteomes" id="UP000641910">
    <property type="component" value="Unassembled WGS sequence"/>
</dbReference>
<dbReference type="PANTHER" id="PTHR30290:SF10">
    <property type="entry name" value="PERIPLASMIC OLIGOPEPTIDE-BINDING PROTEIN-RELATED"/>
    <property type="match status" value="1"/>
</dbReference>
<evidence type="ECO:0000313" key="8">
    <source>
        <dbReference type="Proteomes" id="UP000641910"/>
    </source>
</evidence>
<dbReference type="CDD" id="cd08504">
    <property type="entry name" value="PBP2_OppA"/>
    <property type="match status" value="1"/>
</dbReference>
<comment type="similarity">
    <text evidence="2">Belongs to the bacterial solute-binding protein 5 family.</text>
</comment>